<dbReference type="EMBL" id="CAFBQY010000003">
    <property type="protein sequence ID" value="CAB5070744.1"/>
    <property type="molecule type" value="Genomic_DNA"/>
</dbReference>
<evidence type="ECO:0000313" key="13">
    <source>
        <dbReference type="EMBL" id="CAB4793314.1"/>
    </source>
</evidence>
<evidence type="ECO:0000313" key="11">
    <source>
        <dbReference type="EMBL" id="CAB4728982.1"/>
    </source>
</evidence>
<dbReference type="InterPro" id="IPR045621">
    <property type="entry name" value="BPD_transp_1_N"/>
</dbReference>
<evidence type="ECO:0000256" key="1">
    <source>
        <dbReference type="ARBA" id="ARBA00004651"/>
    </source>
</evidence>
<dbReference type="Pfam" id="PF00528">
    <property type="entry name" value="BPD_transp_1"/>
    <property type="match status" value="1"/>
</dbReference>
<accession>A0A6J6TUH6</accession>
<dbReference type="InterPro" id="IPR035906">
    <property type="entry name" value="MetI-like_sf"/>
</dbReference>
<dbReference type="EMBL" id="CAEZXC010000006">
    <property type="protein sequence ID" value="CAB4667019.1"/>
    <property type="molecule type" value="Genomic_DNA"/>
</dbReference>
<evidence type="ECO:0000313" key="14">
    <source>
        <dbReference type="EMBL" id="CAB4839294.1"/>
    </source>
</evidence>
<dbReference type="EMBL" id="CAEZZH010000003">
    <property type="protein sequence ID" value="CAB4750758.1"/>
    <property type="molecule type" value="Genomic_DNA"/>
</dbReference>
<evidence type="ECO:0000313" key="18">
    <source>
        <dbReference type="EMBL" id="CAB5070744.1"/>
    </source>
</evidence>
<name>A0A6J6TUH6_9ZZZZ</name>
<reference evidence="12" key="1">
    <citation type="submission" date="2020-05" db="EMBL/GenBank/DDBJ databases">
        <authorList>
            <person name="Chiriac C."/>
            <person name="Salcher M."/>
            <person name="Ghai R."/>
            <person name="Kavagutti S V."/>
        </authorList>
    </citation>
    <scope>NUCLEOTIDE SEQUENCE</scope>
</reference>
<dbReference type="EMBL" id="CAFBOO010000001">
    <property type="protein sequence ID" value="CAB4976410.1"/>
    <property type="molecule type" value="Genomic_DNA"/>
</dbReference>
<feature type="transmembrane region" description="Helical" evidence="7">
    <location>
        <begin position="123"/>
        <end position="144"/>
    </location>
</feature>
<evidence type="ECO:0000313" key="16">
    <source>
        <dbReference type="EMBL" id="CAB4976410.1"/>
    </source>
</evidence>
<comment type="subcellular location">
    <subcellularLocation>
        <location evidence="1">Cell membrane</location>
        <topology evidence="1">Multi-pass membrane protein</topology>
    </subcellularLocation>
</comment>
<dbReference type="AlphaFoldDB" id="A0A6J6TUH6"/>
<evidence type="ECO:0000256" key="6">
    <source>
        <dbReference type="ARBA" id="ARBA00023136"/>
    </source>
</evidence>
<proteinExistence type="predicted"/>
<keyword evidence="3" id="KW-1003">Cell membrane</keyword>
<dbReference type="CDD" id="cd06261">
    <property type="entry name" value="TM_PBP2"/>
    <property type="match status" value="1"/>
</dbReference>
<evidence type="ECO:0000313" key="15">
    <source>
        <dbReference type="EMBL" id="CAB4948705.1"/>
    </source>
</evidence>
<dbReference type="PANTHER" id="PTHR43163">
    <property type="entry name" value="DIPEPTIDE TRANSPORT SYSTEM PERMEASE PROTEIN DPPB-RELATED"/>
    <property type="match status" value="1"/>
</dbReference>
<dbReference type="EMBL" id="CAEZYT010000005">
    <property type="protein sequence ID" value="CAB4728982.1"/>
    <property type="molecule type" value="Genomic_DNA"/>
</dbReference>
<feature type="transmembrane region" description="Helical" evidence="7">
    <location>
        <begin position="273"/>
        <end position="293"/>
    </location>
</feature>
<evidence type="ECO:0000313" key="10">
    <source>
        <dbReference type="EMBL" id="CAB4667019.1"/>
    </source>
</evidence>
<dbReference type="EMBL" id="CAFBNM010000003">
    <property type="protein sequence ID" value="CAB4948705.1"/>
    <property type="molecule type" value="Genomic_DNA"/>
</dbReference>
<dbReference type="EMBL" id="CAFAAN010000001">
    <property type="protein sequence ID" value="CAB4793314.1"/>
    <property type="molecule type" value="Genomic_DNA"/>
</dbReference>
<dbReference type="PANTHER" id="PTHR43163:SF6">
    <property type="entry name" value="DIPEPTIDE TRANSPORT SYSTEM PERMEASE PROTEIN DPPB-RELATED"/>
    <property type="match status" value="1"/>
</dbReference>
<evidence type="ECO:0000313" key="9">
    <source>
        <dbReference type="EMBL" id="CAB4596069.1"/>
    </source>
</evidence>
<evidence type="ECO:0000313" key="12">
    <source>
        <dbReference type="EMBL" id="CAB4750758.1"/>
    </source>
</evidence>
<dbReference type="EMBL" id="CAFBPO010000019">
    <property type="protein sequence ID" value="CAB5027569.1"/>
    <property type="molecule type" value="Genomic_DNA"/>
</dbReference>
<evidence type="ECO:0000259" key="8">
    <source>
        <dbReference type="PROSITE" id="PS50928"/>
    </source>
</evidence>
<dbReference type="GO" id="GO:0005886">
    <property type="term" value="C:plasma membrane"/>
    <property type="evidence" value="ECO:0007669"/>
    <property type="project" value="UniProtKB-SubCell"/>
</dbReference>
<evidence type="ECO:0000256" key="4">
    <source>
        <dbReference type="ARBA" id="ARBA00022692"/>
    </source>
</evidence>
<dbReference type="GO" id="GO:0055085">
    <property type="term" value="P:transmembrane transport"/>
    <property type="evidence" value="ECO:0007669"/>
    <property type="project" value="InterPro"/>
</dbReference>
<keyword evidence="2" id="KW-0813">Transport</keyword>
<dbReference type="EMBL" id="CAEZUM010000015">
    <property type="protein sequence ID" value="CAB4596069.1"/>
    <property type="molecule type" value="Genomic_DNA"/>
</dbReference>
<protein>
    <submittedName>
        <fullName evidence="12">Unannotated protein</fullName>
    </submittedName>
</protein>
<evidence type="ECO:0000256" key="5">
    <source>
        <dbReference type="ARBA" id="ARBA00022989"/>
    </source>
</evidence>
<evidence type="ECO:0000256" key="2">
    <source>
        <dbReference type="ARBA" id="ARBA00022448"/>
    </source>
</evidence>
<evidence type="ECO:0000256" key="7">
    <source>
        <dbReference type="SAM" id="Phobius"/>
    </source>
</evidence>
<organism evidence="12">
    <name type="scientific">freshwater metagenome</name>
    <dbReference type="NCBI Taxonomy" id="449393"/>
    <lineage>
        <taxon>unclassified sequences</taxon>
        <taxon>metagenomes</taxon>
        <taxon>ecological metagenomes</taxon>
    </lineage>
</organism>
<keyword evidence="5 7" id="KW-1133">Transmembrane helix</keyword>
<feature type="transmembrane region" description="Helical" evidence="7">
    <location>
        <begin position="217"/>
        <end position="236"/>
    </location>
</feature>
<feature type="transmembrane region" description="Helical" evidence="7">
    <location>
        <begin position="6"/>
        <end position="29"/>
    </location>
</feature>
<evidence type="ECO:0000256" key="3">
    <source>
        <dbReference type="ARBA" id="ARBA00022475"/>
    </source>
</evidence>
<dbReference type="SUPFAM" id="SSF161098">
    <property type="entry name" value="MetI-like"/>
    <property type="match status" value="1"/>
</dbReference>
<dbReference type="EMBL" id="CAFAZW010000001">
    <property type="protein sequence ID" value="CAB4839294.1"/>
    <property type="molecule type" value="Genomic_DNA"/>
</dbReference>
<dbReference type="PROSITE" id="PS50928">
    <property type="entry name" value="ABC_TM1"/>
    <property type="match status" value="1"/>
</dbReference>
<feature type="domain" description="ABC transmembrane type-1" evidence="8">
    <location>
        <begin position="84"/>
        <end position="286"/>
    </location>
</feature>
<keyword evidence="4 7" id="KW-0812">Transmembrane</keyword>
<feature type="transmembrane region" description="Helical" evidence="7">
    <location>
        <begin position="164"/>
        <end position="183"/>
    </location>
</feature>
<dbReference type="Gene3D" id="1.10.3720.10">
    <property type="entry name" value="MetI-like"/>
    <property type="match status" value="1"/>
</dbReference>
<dbReference type="InterPro" id="IPR000515">
    <property type="entry name" value="MetI-like"/>
</dbReference>
<keyword evidence="6 7" id="KW-0472">Membrane</keyword>
<feature type="transmembrane region" description="Helical" evidence="7">
    <location>
        <begin position="91"/>
        <end position="111"/>
    </location>
</feature>
<dbReference type="Pfam" id="PF19300">
    <property type="entry name" value="BPD_transp_1_N"/>
    <property type="match status" value="1"/>
</dbReference>
<gene>
    <name evidence="9" type="ORF">UFOPK1824_00366</name>
    <name evidence="10" type="ORF">UFOPK2340_00182</name>
    <name evidence="11" type="ORF">UFOPK2772_00185</name>
    <name evidence="12" type="ORF">UFOPK2850_00385</name>
    <name evidence="13" type="ORF">UFOPK3027_00100</name>
    <name evidence="14" type="ORF">UFOPK3256_00025</name>
    <name evidence="15" type="ORF">UFOPK3827_00404</name>
    <name evidence="16" type="ORF">UFOPK3982_00125</name>
    <name evidence="17" type="ORF">UFOPK4120_01283</name>
    <name evidence="18" type="ORF">UFOPK4404_00415</name>
</gene>
<sequence>MLPVLFGISIAVFAIVHLIPGDPADVLLGQNATDARVKILNKKLGIDRPLLVQYFAFIWDLLHGSLGTSFYNRESVTSLILGRLPETGMLLFGGVLLSILIALPLSILAASKRGAFRDQLVRAIPIVGLGMPQVWVGVMLILLLGLRFPLFPVSGFGETFPERIHSIFLPSLTIAILLSPILIRSLRASMLEILDSDYVLTARAKGISTARITRVHVLRNAIIASVTVLGINIAYLVGSMVVVERVFAISGTGSLMIDSIARRDYPIVQGVTLYFAFIVVLVSLITDLIHAALDPRVVMK</sequence>
<evidence type="ECO:0000313" key="17">
    <source>
        <dbReference type="EMBL" id="CAB5027569.1"/>
    </source>
</evidence>